<dbReference type="PANTHER" id="PTHR35848">
    <property type="entry name" value="OXALATE-BINDING PROTEIN"/>
    <property type="match status" value="1"/>
</dbReference>
<dbReference type="STRING" id="592015.HMPREF1705_04177"/>
<dbReference type="InterPro" id="IPR014710">
    <property type="entry name" value="RmlC-like_jellyroll"/>
</dbReference>
<dbReference type="eggNOG" id="COG0662">
    <property type="taxonomic scope" value="Bacteria"/>
</dbReference>
<comment type="caution">
    <text evidence="3">The sequence shown here is derived from an EMBL/GenBank/DDBJ whole genome shotgun (WGS) entry which is preliminary data.</text>
</comment>
<dbReference type="InterPro" id="IPR013096">
    <property type="entry name" value="Cupin_2"/>
</dbReference>
<evidence type="ECO:0000313" key="3">
    <source>
        <dbReference type="EMBL" id="KRT34925.1"/>
    </source>
</evidence>
<dbReference type="SUPFAM" id="SSF51182">
    <property type="entry name" value="RmlC-like cupins"/>
    <property type="match status" value="1"/>
</dbReference>
<keyword evidence="1" id="KW-0479">Metal-binding</keyword>
<dbReference type="AlphaFoldDB" id="A0A0T5X940"/>
<keyword evidence="4" id="KW-1185">Reference proteome</keyword>
<name>A0A0T5X940_9BACT</name>
<dbReference type="PANTHER" id="PTHR35848:SF6">
    <property type="entry name" value="CUPIN TYPE-2 DOMAIN-CONTAINING PROTEIN"/>
    <property type="match status" value="1"/>
</dbReference>
<dbReference type="Pfam" id="PF07883">
    <property type="entry name" value="Cupin_2"/>
    <property type="match status" value="1"/>
</dbReference>
<dbReference type="Proteomes" id="UP000005273">
    <property type="component" value="Unassembled WGS sequence"/>
</dbReference>
<accession>A0A0T5X940</accession>
<dbReference type="InterPro" id="IPR011051">
    <property type="entry name" value="RmlC_Cupin_sf"/>
</dbReference>
<organism evidence="3 4">
    <name type="scientific">Acetomicrobium hydrogeniformans ATCC BAA-1850</name>
    <dbReference type="NCBI Taxonomy" id="592015"/>
    <lineage>
        <taxon>Bacteria</taxon>
        <taxon>Thermotogati</taxon>
        <taxon>Synergistota</taxon>
        <taxon>Synergistia</taxon>
        <taxon>Synergistales</taxon>
        <taxon>Acetomicrobiaceae</taxon>
        <taxon>Acetomicrobium</taxon>
    </lineage>
</organism>
<evidence type="ECO:0000259" key="2">
    <source>
        <dbReference type="Pfam" id="PF07883"/>
    </source>
</evidence>
<sequence>MMAILKQSNEVVVRENMRGGSGKASFYYVPIPDDEGAVKMASRIELEPGASIGFHQHVDDEEVYAILSGRGIFTDGTTEVEANPGDVFLTRKGESHSIKNNSDVPLIFFAVIAKKQQ</sequence>
<dbReference type="Gene3D" id="2.60.120.10">
    <property type="entry name" value="Jelly Rolls"/>
    <property type="match status" value="1"/>
</dbReference>
<dbReference type="EMBL" id="ACJX03000001">
    <property type="protein sequence ID" value="KRT34925.1"/>
    <property type="molecule type" value="Genomic_DNA"/>
</dbReference>
<dbReference type="CDD" id="cd02221">
    <property type="entry name" value="cupin_TM1287-like"/>
    <property type="match status" value="1"/>
</dbReference>
<protein>
    <submittedName>
        <fullName evidence="3">Cupin domain protein</fullName>
    </submittedName>
</protein>
<feature type="domain" description="Cupin type-2" evidence="2">
    <location>
        <begin position="43"/>
        <end position="111"/>
    </location>
</feature>
<evidence type="ECO:0000313" key="4">
    <source>
        <dbReference type="Proteomes" id="UP000005273"/>
    </source>
</evidence>
<dbReference type="InterPro" id="IPR051610">
    <property type="entry name" value="GPI/OXD"/>
</dbReference>
<proteinExistence type="predicted"/>
<reference evidence="4" key="1">
    <citation type="submission" date="2012-09" db="EMBL/GenBank/DDBJ databases">
        <authorList>
            <person name="Weinstock G."/>
            <person name="Sodergren E."/>
            <person name="Clifton S."/>
            <person name="Fulton L."/>
            <person name="Fulton B."/>
            <person name="Courtney L."/>
            <person name="Fronick C."/>
            <person name="Harrison M."/>
            <person name="Strong C."/>
            <person name="Farmer C."/>
            <person name="Delehaunty K."/>
            <person name="Markovic C."/>
            <person name="Hall O."/>
            <person name="Minx P."/>
            <person name="Tomlinson C."/>
            <person name="Mitreva M."/>
            <person name="Nelson J."/>
            <person name="Hou S."/>
            <person name="Wollam A."/>
            <person name="Pepin K.H."/>
            <person name="Johnson M."/>
            <person name="Bhonagiri V."/>
            <person name="Nash W.E."/>
            <person name="Suruliraj S."/>
            <person name="Warren W."/>
            <person name="Chinwalla A."/>
            <person name="Mardis E.R."/>
            <person name="Wilson R.K."/>
        </authorList>
    </citation>
    <scope>NUCLEOTIDE SEQUENCE [LARGE SCALE GENOMIC DNA]</scope>
    <source>
        <strain evidence="4">OS1</strain>
    </source>
</reference>
<gene>
    <name evidence="3" type="ORF">HMPREF1705_04177</name>
</gene>
<dbReference type="GO" id="GO:0046872">
    <property type="term" value="F:metal ion binding"/>
    <property type="evidence" value="ECO:0007669"/>
    <property type="project" value="UniProtKB-KW"/>
</dbReference>
<evidence type="ECO:0000256" key="1">
    <source>
        <dbReference type="ARBA" id="ARBA00022723"/>
    </source>
</evidence>